<dbReference type="InterPro" id="IPR030903">
    <property type="entry name" value="CDPS"/>
</dbReference>
<organism evidence="4 5">
    <name type="scientific">Streptomyces telluris</name>
    <dbReference type="NCBI Taxonomy" id="2720021"/>
    <lineage>
        <taxon>Bacteria</taxon>
        <taxon>Bacillati</taxon>
        <taxon>Actinomycetota</taxon>
        <taxon>Actinomycetes</taxon>
        <taxon>Kitasatosporales</taxon>
        <taxon>Streptomycetaceae</taxon>
        <taxon>Streptomyces</taxon>
    </lineage>
</organism>
<reference evidence="4" key="1">
    <citation type="submission" date="2022-06" db="EMBL/GenBank/DDBJ databases">
        <title>WGS of actinobacteria.</title>
        <authorList>
            <person name="Thawai C."/>
        </authorList>
    </citation>
    <scope>NUCLEOTIDE SEQUENCE</scope>
    <source>
        <strain evidence="4">AA8</strain>
    </source>
</reference>
<dbReference type="AlphaFoldDB" id="A0A9X2RMG2"/>
<dbReference type="Proteomes" id="UP001142374">
    <property type="component" value="Unassembled WGS sequence"/>
</dbReference>
<name>A0A9X2RMG2_9ACTN</name>
<accession>A0A9X2RMG2</accession>
<sequence>METTPPHRTLPYTNRCGRHLMAAEHALIGLSPWNGYFTARRVESLVEWAAGTFRTVDVFVPSYEAAYTLIAAGVEPSVAVGRARRAVKKLRGPAQRALLRAGCGEGRVHTGTSLAALPRYRQLRRIAERMYHHDPGVRAACRAVARAAVAGALGVRDRGPSQPVPDPDLSEGALDTAARYAWAELPVMLDSPGIFGVGSSVLVYHRRIPLIESLLEDGSALSPSPGQGFVVVAPGWSSADGVAKEVQGGPYRVPPGREAAAL</sequence>
<keyword evidence="2" id="KW-0808">Transferase</keyword>
<evidence type="ECO:0000313" key="5">
    <source>
        <dbReference type="Proteomes" id="UP001142374"/>
    </source>
</evidence>
<dbReference type="EMBL" id="JANIID010000017">
    <property type="protein sequence ID" value="MCQ8771897.1"/>
    <property type="molecule type" value="Genomic_DNA"/>
</dbReference>
<proteinExistence type="inferred from homology"/>
<comment type="similarity">
    <text evidence="1">Belongs to the CDPS family.</text>
</comment>
<dbReference type="InterPro" id="IPR038622">
    <property type="entry name" value="CDPS_sf"/>
</dbReference>
<protein>
    <recommendedName>
        <fullName evidence="3">Cyclodipeptide synthase</fullName>
    </recommendedName>
</protein>
<evidence type="ECO:0000313" key="4">
    <source>
        <dbReference type="EMBL" id="MCQ8771897.1"/>
    </source>
</evidence>
<evidence type="ECO:0000256" key="1">
    <source>
        <dbReference type="ARBA" id="ARBA00006034"/>
    </source>
</evidence>
<dbReference type="Pfam" id="PF16715">
    <property type="entry name" value="CDPS"/>
    <property type="match status" value="1"/>
</dbReference>
<dbReference type="Gene3D" id="3.40.50.11710">
    <property type="entry name" value="Cyclodipeptide synthase"/>
    <property type="match status" value="1"/>
</dbReference>
<dbReference type="GO" id="GO:0016755">
    <property type="term" value="F:aminoacyltransferase activity"/>
    <property type="evidence" value="ECO:0007669"/>
    <property type="project" value="InterPro"/>
</dbReference>
<gene>
    <name evidence="4" type="ORF">NQU55_19300</name>
</gene>
<keyword evidence="5" id="KW-1185">Reference proteome</keyword>
<comment type="caution">
    <text evidence="4">The sequence shown here is derived from an EMBL/GenBank/DDBJ whole genome shotgun (WGS) entry which is preliminary data.</text>
</comment>
<evidence type="ECO:0000256" key="2">
    <source>
        <dbReference type="ARBA" id="ARBA00022679"/>
    </source>
</evidence>
<evidence type="ECO:0000256" key="3">
    <source>
        <dbReference type="ARBA" id="ARBA00030771"/>
    </source>
</evidence>
<dbReference type="RefSeq" id="WP_168096125.1">
    <property type="nucleotide sequence ID" value="NZ_JAATER010000569.1"/>
</dbReference>
<dbReference type="NCBIfam" id="TIGR04539">
    <property type="entry name" value="tRNA_cyclodipep"/>
    <property type="match status" value="1"/>
</dbReference>